<dbReference type="CDD" id="cd12152">
    <property type="entry name" value="F1-ATPase_delta"/>
    <property type="match status" value="1"/>
</dbReference>
<dbReference type="InterPro" id="IPR001469">
    <property type="entry name" value="ATP_synth_F1_dsu/esu"/>
</dbReference>
<sequence>MAVDKVAFELVAPERLLASIEADMVVIPGAEGDFGVLPQHAPFMSLLRPGVISIYQGDKVDRRVFVAGGFAEVNERGCIVLAEGAEPVEEIQAEAARRTLRDAEEDLADAKNEAERHRLERAVEVARARVEAAEAA</sequence>
<evidence type="ECO:0000256" key="4">
    <source>
        <dbReference type="ARBA" id="ARBA00022448"/>
    </source>
</evidence>
<proteinExistence type="inferred from homology"/>
<keyword evidence="6 10" id="KW-0406">Ion transport</keyword>
<dbReference type="Gene3D" id="2.60.15.10">
    <property type="entry name" value="F0F1 ATP synthase delta/epsilon subunit, N-terminal"/>
    <property type="match status" value="1"/>
</dbReference>
<dbReference type="NCBIfam" id="TIGR01216">
    <property type="entry name" value="ATP_synt_epsi"/>
    <property type="match status" value="1"/>
</dbReference>
<evidence type="ECO:0000256" key="10">
    <source>
        <dbReference type="HAMAP-Rule" id="MF_00530"/>
    </source>
</evidence>
<keyword evidence="5 10" id="KW-0375">Hydrogen ion transport</keyword>
<dbReference type="InterPro" id="IPR036771">
    <property type="entry name" value="ATPsynth_dsu/esu_N"/>
</dbReference>
<feature type="domain" description="ATP synthase F1 complex delta/epsilon subunit N-terminal" evidence="13">
    <location>
        <begin position="8"/>
        <end position="85"/>
    </location>
</feature>
<dbReference type="Pfam" id="PF02823">
    <property type="entry name" value="ATP-synt_DE_N"/>
    <property type="match status" value="1"/>
</dbReference>
<comment type="subcellular location">
    <subcellularLocation>
        <location evidence="10">Cell membrane</location>
        <topology evidence="10">Peripheral membrane protein</topology>
    </subcellularLocation>
    <subcellularLocation>
        <location evidence="2">Endomembrane system</location>
        <topology evidence="2">Peripheral membrane protein</topology>
    </subcellularLocation>
</comment>
<keyword evidence="9 10" id="KW-0066">ATP synthesis</keyword>
<evidence type="ECO:0000313" key="14">
    <source>
        <dbReference type="EMBL" id="MEK0082019.1"/>
    </source>
</evidence>
<reference evidence="14 15" key="1">
    <citation type="submission" date="2024-01" db="EMBL/GenBank/DDBJ databases">
        <title>Multi-omics insights into the function and evolution of sodium benzoate biodegradation pathways in Benzoatithermus flavus gen. nov., sp. nov. from hot spring.</title>
        <authorList>
            <person name="Hu C.-J."/>
            <person name="Li W.-J."/>
        </authorList>
    </citation>
    <scope>NUCLEOTIDE SEQUENCE [LARGE SCALE GENOMIC DNA]</scope>
    <source>
        <strain evidence="14 15">SYSU G07066</strain>
    </source>
</reference>
<comment type="subunit">
    <text evidence="10 11">F-type ATPases have 2 components, CF(1) - the catalytic core - and CF(0) - the membrane proton channel. CF(1) has five subunits: alpha(3), beta(3), gamma(1), delta(1), epsilon(1). CF(0) has three main subunits: a, b and c.</text>
</comment>
<protein>
    <recommendedName>
        <fullName evidence="10">ATP synthase epsilon chain</fullName>
    </recommendedName>
    <alternativeName>
        <fullName evidence="10">ATP synthase F1 sector epsilon subunit</fullName>
    </alternativeName>
    <alternativeName>
        <fullName evidence="10">F-ATPase epsilon subunit</fullName>
    </alternativeName>
</protein>
<evidence type="ECO:0000256" key="11">
    <source>
        <dbReference type="RuleBase" id="RU003656"/>
    </source>
</evidence>
<dbReference type="Proteomes" id="UP001375743">
    <property type="component" value="Unassembled WGS sequence"/>
</dbReference>
<dbReference type="EMBL" id="JBBLZC010000002">
    <property type="protein sequence ID" value="MEK0082019.1"/>
    <property type="molecule type" value="Genomic_DNA"/>
</dbReference>
<evidence type="ECO:0000256" key="12">
    <source>
        <dbReference type="SAM" id="Coils"/>
    </source>
</evidence>
<evidence type="ECO:0000313" key="15">
    <source>
        <dbReference type="Proteomes" id="UP001375743"/>
    </source>
</evidence>
<keyword evidence="8 10" id="KW-0139">CF(1)</keyword>
<keyword evidence="7 10" id="KW-0472">Membrane</keyword>
<evidence type="ECO:0000256" key="3">
    <source>
        <dbReference type="ARBA" id="ARBA00005712"/>
    </source>
</evidence>
<evidence type="ECO:0000259" key="13">
    <source>
        <dbReference type="Pfam" id="PF02823"/>
    </source>
</evidence>
<evidence type="ECO:0000256" key="1">
    <source>
        <dbReference type="ARBA" id="ARBA00003543"/>
    </source>
</evidence>
<organism evidence="14 15">
    <name type="scientific">Benzoatithermus flavus</name>
    <dbReference type="NCBI Taxonomy" id="3108223"/>
    <lineage>
        <taxon>Bacteria</taxon>
        <taxon>Pseudomonadati</taxon>
        <taxon>Pseudomonadota</taxon>
        <taxon>Alphaproteobacteria</taxon>
        <taxon>Geminicoccales</taxon>
        <taxon>Geminicoccaceae</taxon>
        <taxon>Benzoatithermus</taxon>
    </lineage>
</organism>
<dbReference type="PANTHER" id="PTHR13822:SF10">
    <property type="entry name" value="ATP SYNTHASE EPSILON CHAIN, CHLOROPLASTIC"/>
    <property type="match status" value="1"/>
</dbReference>
<accession>A0ABU8XNQ6</accession>
<name>A0ABU8XNQ6_9PROT</name>
<evidence type="ECO:0000256" key="7">
    <source>
        <dbReference type="ARBA" id="ARBA00023136"/>
    </source>
</evidence>
<keyword evidence="15" id="KW-1185">Reference proteome</keyword>
<dbReference type="HAMAP" id="MF_00530">
    <property type="entry name" value="ATP_synth_epsil_bac"/>
    <property type="match status" value="1"/>
</dbReference>
<dbReference type="SUPFAM" id="SSF51344">
    <property type="entry name" value="Epsilon subunit of F1F0-ATP synthase N-terminal domain"/>
    <property type="match status" value="1"/>
</dbReference>
<dbReference type="InterPro" id="IPR020546">
    <property type="entry name" value="ATP_synth_F1_dsu/esu_N"/>
</dbReference>
<keyword evidence="12" id="KW-0175">Coiled coil</keyword>
<comment type="function">
    <text evidence="1 10">Produces ATP from ADP in the presence of a proton gradient across the membrane.</text>
</comment>
<keyword evidence="4 10" id="KW-0813">Transport</keyword>
<evidence type="ECO:0000256" key="9">
    <source>
        <dbReference type="ARBA" id="ARBA00023310"/>
    </source>
</evidence>
<comment type="similarity">
    <text evidence="3 10 11">Belongs to the ATPase epsilon chain family.</text>
</comment>
<dbReference type="RefSeq" id="WP_418157876.1">
    <property type="nucleotide sequence ID" value="NZ_JBBLZC010000002.1"/>
</dbReference>
<evidence type="ECO:0000256" key="6">
    <source>
        <dbReference type="ARBA" id="ARBA00023065"/>
    </source>
</evidence>
<feature type="coiled-coil region" evidence="12">
    <location>
        <begin position="93"/>
        <end position="136"/>
    </location>
</feature>
<evidence type="ECO:0000256" key="8">
    <source>
        <dbReference type="ARBA" id="ARBA00023196"/>
    </source>
</evidence>
<evidence type="ECO:0000256" key="2">
    <source>
        <dbReference type="ARBA" id="ARBA00004184"/>
    </source>
</evidence>
<dbReference type="NCBIfam" id="NF001851">
    <property type="entry name" value="PRK00571.2-4"/>
    <property type="match status" value="1"/>
</dbReference>
<keyword evidence="10" id="KW-1003">Cell membrane</keyword>
<evidence type="ECO:0000256" key="5">
    <source>
        <dbReference type="ARBA" id="ARBA00022781"/>
    </source>
</evidence>
<dbReference type="PANTHER" id="PTHR13822">
    <property type="entry name" value="ATP SYNTHASE DELTA/EPSILON CHAIN"/>
    <property type="match status" value="1"/>
</dbReference>
<gene>
    <name evidence="10" type="primary">atpC</name>
    <name evidence="14" type="ORF">U1T56_02560</name>
</gene>
<comment type="caution">
    <text evidence="14">The sequence shown here is derived from an EMBL/GenBank/DDBJ whole genome shotgun (WGS) entry which is preliminary data.</text>
</comment>